<feature type="domain" description="RING-type" evidence="6">
    <location>
        <begin position="136"/>
        <end position="161"/>
    </location>
</feature>
<dbReference type="PANTHER" id="PTHR15710">
    <property type="entry name" value="E3 UBIQUITIN-PROTEIN LIGASE PRAJA"/>
    <property type="match status" value="1"/>
</dbReference>
<evidence type="ECO:0000259" key="6">
    <source>
        <dbReference type="PROSITE" id="PS50089"/>
    </source>
</evidence>
<keyword evidence="8" id="KW-1185">Reference proteome</keyword>
<dbReference type="InterPro" id="IPR013083">
    <property type="entry name" value="Znf_RING/FYVE/PHD"/>
</dbReference>
<gene>
    <name evidence="7" type="ORF">LPJ64_003586</name>
</gene>
<keyword evidence="2 4" id="KW-0863">Zinc-finger</keyword>
<dbReference type="Gene3D" id="3.30.40.10">
    <property type="entry name" value="Zinc/RING finger domain, C3HC4 (zinc finger)"/>
    <property type="match status" value="1"/>
</dbReference>
<name>A0A9W7XJU2_9FUNG</name>
<sequence>MASYYSELGIKEHEDQQQHNQDELSRRPRARWTNAIVDDFMSIGGSNRQTPVGAQASPESYLSVARLFGEFMDNDGSESEHQRFLETLIMQLHEEANSSVTGPPPASKEFIQALPKLGIDESKVEGLSDGDSVTRLPCKHYFHHGCIKPWLELHNTCPMCRFEVPSDDPRWLEKKREETRETIEELKDMMMYG</sequence>
<evidence type="ECO:0000256" key="5">
    <source>
        <dbReference type="SAM" id="MobiDB-lite"/>
    </source>
</evidence>
<dbReference type="InterPro" id="IPR001841">
    <property type="entry name" value="Znf_RING"/>
</dbReference>
<dbReference type="SUPFAM" id="SSF57850">
    <property type="entry name" value="RING/U-box"/>
    <property type="match status" value="1"/>
</dbReference>
<dbReference type="AlphaFoldDB" id="A0A9W7XJU2"/>
<dbReference type="Pfam" id="PF13639">
    <property type="entry name" value="zf-RING_2"/>
    <property type="match status" value="1"/>
</dbReference>
<organism evidence="7 8">
    <name type="scientific">Coemansia asiatica</name>
    <dbReference type="NCBI Taxonomy" id="1052880"/>
    <lineage>
        <taxon>Eukaryota</taxon>
        <taxon>Fungi</taxon>
        <taxon>Fungi incertae sedis</taxon>
        <taxon>Zoopagomycota</taxon>
        <taxon>Kickxellomycotina</taxon>
        <taxon>Kickxellomycetes</taxon>
        <taxon>Kickxellales</taxon>
        <taxon>Kickxellaceae</taxon>
        <taxon>Coemansia</taxon>
    </lineage>
</organism>
<proteinExistence type="predicted"/>
<dbReference type="GO" id="GO:0008270">
    <property type="term" value="F:zinc ion binding"/>
    <property type="evidence" value="ECO:0007669"/>
    <property type="project" value="UniProtKB-KW"/>
</dbReference>
<evidence type="ECO:0000256" key="4">
    <source>
        <dbReference type="PROSITE-ProRule" id="PRU00175"/>
    </source>
</evidence>
<dbReference type="GO" id="GO:0005737">
    <property type="term" value="C:cytoplasm"/>
    <property type="evidence" value="ECO:0007669"/>
    <property type="project" value="TreeGrafter"/>
</dbReference>
<keyword evidence="3" id="KW-0862">Zinc</keyword>
<dbReference type="Proteomes" id="UP001145021">
    <property type="component" value="Unassembled WGS sequence"/>
</dbReference>
<comment type="caution">
    <text evidence="7">The sequence shown here is derived from an EMBL/GenBank/DDBJ whole genome shotgun (WGS) entry which is preliminary data.</text>
</comment>
<evidence type="ECO:0000256" key="3">
    <source>
        <dbReference type="ARBA" id="ARBA00022833"/>
    </source>
</evidence>
<keyword evidence="1" id="KW-0479">Metal-binding</keyword>
<evidence type="ECO:0000313" key="8">
    <source>
        <dbReference type="Proteomes" id="UP001145021"/>
    </source>
</evidence>
<dbReference type="EMBL" id="JANBOH010000144">
    <property type="protein sequence ID" value="KAJ1644756.1"/>
    <property type="molecule type" value="Genomic_DNA"/>
</dbReference>
<accession>A0A9W7XJU2</accession>
<feature type="compositionally biased region" description="Basic and acidic residues" evidence="5">
    <location>
        <begin position="9"/>
        <end position="26"/>
    </location>
</feature>
<dbReference type="PROSITE" id="PS50089">
    <property type="entry name" value="ZF_RING_2"/>
    <property type="match status" value="1"/>
</dbReference>
<evidence type="ECO:0000256" key="2">
    <source>
        <dbReference type="ARBA" id="ARBA00022771"/>
    </source>
</evidence>
<dbReference type="GO" id="GO:0016567">
    <property type="term" value="P:protein ubiquitination"/>
    <property type="evidence" value="ECO:0007669"/>
    <property type="project" value="TreeGrafter"/>
</dbReference>
<protein>
    <recommendedName>
        <fullName evidence="6">RING-type domain-containing protein</fullName>
    </recommendedName>
</protein>
<dbReference type="PANTHER" id="PTHR15710:SF243">
    <property type="entry name" value="E3 UBIQUITIN-PROTEIN LIGASE PRAJA-2 ISOFORM X1"/>
    <property type="match status" value="1"/>
</dbReference>
<evidence type="ECO:0000313" key="7">
    <source>
        <dbReference type="EMBL" id="KAJ1644756.1"/>
    </source>
</evidence>
<dbReference type="GO" id="GO:0061630">
    <property type="term" value="F:ubiquitin protein ligase activity"/>
    <property type="evidence" value="ECO:0007669"/>
    <property type="project" value="TreeGrafter"/>
</dbReference>
<feature type="region of interest" description="Disordered" evidence="5">
    <location>
        <begin position="1"/>
        <end position="29"/>
    </location>
</feature>
<evidence type="ECO:0000256" key="1">
    <source>
        <dbReference type="ARBA" id="ARBA00022723"/>
    </source>
</evidence>
<reference evidence="7" key="1">
    <citation type="submission" date="2022-07" db="EMBL/GenBank/DDBJ databases">
        <title>Phylogenomic reconstructions and comparative analyses of Kickxellomycotina fungi.</title>
        <authorList>
            <person name="Reynolds N.K."/>
            <person name="Stajich J.E."/>
            <person name="Barry K."/>
            <person name="Grigoriev I.V."/>
            <person name="Crous P."/>
            <person name="Smith M.E."/>
        </authorList>
    </citation>
    <scope>NUCLEOTIDE SEQUENCE</scope>
    <source>
        <strain evidence="7">NBRC 105413</strain>
    </source>
</reference>